<dbReference type="EMBL" id="CP020928">
    <property type="protein sequence ID" value="AWF95594.1"/>
    <property type="molecule type" value="Genomic_DNA"/>
</dbReference>
<protein>
    <recommendedName>
        <fullName evidence="3">DUF4054 domain-containing protein</fullName>
    </recommendedName>
</protein>
<dbReference type="AlphaFoldDB" id="A0A2S1KRI9"/>
<evidence type="ECO:0008006" key="3">
    <source>
        <dbReference type="Google" id="ProtNLM"/>
    </source>
</evidence>
<proteinExistence type="predicted"/>
<evidence type="ECO:0000313" key="1">
    <source>
        <dbReference type="EMBL" id="AWF95594.1"/>
    </source>
</evidence>
<organism evidence="1 2">
    <name type="scientific">Weissella cibaria</name>
    <dbReference type="NCBI Taxonomy" id="137591"/>
    <lineage>
        <taxon>Bacteria</taxon>
        <taxon>Bacillati</taxon>
        <taxon>Bacillota</taxon>
        <taxon>Bacilli</taxon>
        <taxon>Lactobacillales</taxon>
        <taxon>Lactobacillaceae</taxon>
        <taxon>Weissella</taxon>
    </lineage>
</organism>
<dbReference type="Proteomes" id="UP000244870">
    <property type="component" value="Chromosome"/>
</dbReference>
<accession>A0A2S1KRI9</accession>
<gene>
    <name evidence="1" type="ORF">B6254_1188</name>
</gene>
<name>A0A2S1KRI9_9LACO</name>
<dbReference type="RefSeq" id="WP_108730435.1">
    <property type="nucleotide sequence ID" value="NZ_CP020928.1"/>
</dbReference>
<sequence>MADTAKVIARIKRNTPLTDDALLSEIANDALMSAEGDGFTDPQLEVAAGWLGSHLASIIQSGNSSVKSQKLAVMEVTYRDNADGSSTFLAEYNRMLDKLNGGGVNRAFFV</sequence>
<reference evidence="1 2" key="1">
    <citation type="submission" date="2017-04" db="EMBL/GenBank/DDBJ databases">
        <title>Weissella cibaria strain m2 complete genome.</title>
        <authorList>
            <person name="Pan Q."/>
            <person name="Tan M."/>
            <person name="Yao F."/>
            <person name="Su S."/>
        </authorList>
    </citation>
    <scope>NUCLEOTIDE SEQUENCE [LARGE SCALE GENOMIC DNA]</scope>
    <source>
        <strain evidence="1 2">M2</strain>
    </source>
</reference>
<evidence type="ECO:0000313" key="2">
    <source>
        <dbReference type="Proteomes" id="UP000244870"/>
    </source>
</evidence>